<proteinExistence type="predicted"/>
<dbReference type="EMBL" id="JBHTJM010000002">
    <property type="protein sequence ID" value="MFD0962963.1"/>
    <property type="molecule type" value="Genomic_DNA"/>
</dbReference>
<accession>A0ABW3HZL3</accession>
<name>A0ABW3HZL3_9FLAO</name>
<dbReference type="InterPro" id="IPR025348">
    <property type="entry name" value="DUF4252"/>
</dbReference>
<dbReference type="Proteomes" id="UP001596997">
    <property type="component" value="Unassembled WGS sequence"/>
</dbReference>
<evidence type="ECO:0000313" key="1">
    <source>
        <dbReference type="EMBL" id="MFD0962963.1"/>
    </source>
</evidence>
<dbReference type="RefSeq" id="WP_377713153.1">
    <property type="nucleotide sequence ID" value="NZ_JBHTJM010000002.1"/>
</dbReference>
<gene>
    <name evidence="1" type="ORF">ACFQ1O_02980</name>
</gene>
<dbReference type="PROSITE" id="PS51257">
    <property type="entry name" value="PROKAR_LIPOPROTEIN"/>
    <property type="match status" value="1"/>
</dbReference>
<sequence length="179" mass="20115">MQLLQKILVTIIVGFLLTSCNQEPTLQKYYVENEKKDGFGIFDIPKGMIGLEESKLSPQQKKAYQSVEKLNILAFKKTEANAETYKAETSKVKSLLKNDSYTELLKFKDKNTNAVVKYIGTETAIDEVIIFGSDNKIGFGIVRVLGSDMKPEDMVTLIDAMRTANVDGTQLKEIAKFFQ</sequence>
<keyword evidence="2" id="KW-1185">Reference proteome</keyword>
<protein>
    <submittedName>
        <fullName evidence="1">DUF4252 domain-containing protein</fullName>
    </submittedName>
</protein>
<reference evidence="2" key="1">
    <citation type="journal article" date="2019" name="Int. J. Syst. Evol. Microbiol.">
        <title>The Global Catalogue of Microorganisms (GCM) 10K type strain sequencing project: providing services to taxonomists for standard genome sequencing and annotation.</title>
        <authorList>
            <consortium name="The Broad Institute Genomics Platform"/>
            <consortium name="The Broad Institute Genome Sequencing Center for Infectious Disease"/>
            <person name="Wu L."/>
            <person name="Ma J."/>
        </authorList>
    </citation>
    <scope>NUCLEOTIDE SEQUENCE [LARGE SCALE GENOMIC DNA]</scope>
    <source>
        <strain evidence="2">CCUG 62114</strain>
    </source>
</reference>
<comment type="caution">
    <text evidence="1">The sequence shown here is derived from an EMBL/GenBank/DDBJ whole genome shotgun (WGS) entry which is preliminary data.</text>
</comment>
<dbReference type="Pfam" id="PF14060">
    <property type="entry name" value="DUF4252"/>
    <property type="match status" value="1"/>
</dbReference>
<evidence type="ECO:0000313" key="2">
    <source>
        <dbReference type="Proteomes" id="UP001596997"/>
    </source>
</evidence>
<organism evidence="1 2">
    <name type="scientific">Pseudofulvibacter geojedonensis</name>
    <dbReference type="NCBI Taxonomy" id="1123758"/>
    <lineage>
        <taxon>Bacteria</taxon>
        <taxon>Pseudomonadati</taxon>
        <taxon>Bacteroidota</taxon>
        <taxon>Flavobacteriia</taxon>
        <taxon>Flavobacteriales</taxon>
        <taxon>Flavobacteriaceae</taxon>
        <taxon>Pseudofulvibacter</taxon>
    </lineage>
</organism>